<proteinExistence type="predicted"/>
<sequence length="331" mass="36584">MLLVAWLLAGPAAGAQSSRPSTGVAGRAAFGAKEDDYEPKGLDACVFDDAATKAPYRCVGWARSTWNPDWKKPQSRAVAAWIRDTVPYFNYSQRVAREPKTGTGPGPQFRIAMTWDAEFVPLSKLKQRALVVARIEADGDPNAPEDKLFGINRRGTRLEREFYLVIEPFRFDGTGQPPANPVQHKVSQWHVYGVDAQTRELVPVGNSRSFYRCDHAHDGDEKMTGAAFMTCDGMRMLALKANSALLREPLDRYRATLPVQRSRTDALLQWVNGVGLDATTLPQRLAEFTGVRDKSSPAIRRDAADLARLLRNQPSDPGWMTCGLGCCVAAF</sequence>
<dbReference type="InParanoid" id="W0RBS8"/>
<evidence type="ECO:0000313" key="2">
    <source>
        <dbReference type="Proteomes" id="UP000019151"/>
    </source>
</evidence>
<dbReference type="KEGG" id="gba:J421_0228"/>
<name>W0RBS8_9BACT</name>
<gene>
    <name evidence="1" type="ORF">J421_0228</name>
</gene>
<dbReference type="EMBL" id="CP007128">
    <property type="protein sequence ID" value="AHG87765.1"/>
    <property type="molecule type" value="Genomic_DNA"/>
</dbReference>
<dbReference type="HOGENOM" id="CLU_838773_0_0_0"/>
<protein>
    <submittedName>
        <fullName evidence="1">Uncharacterized protein</fullName>
    </submittedName>
</protein>
<dbReference type="AlphaFoldDB" id="W0RBS8"/>
<organism evidence="1 2">
    <name type="scientific">Gemmatirosa kalamazoonensis</name>
    <dbReference type="NCBI Taxonomy" id="861299"/>
    <lineage>
        <taxon>Bacteria</taxon>
        <taxon>Pseudomonadati</taxon>
        <taxon>Gemmatimonadota</taxon>
        <taxon>Gemmatimonadia</taxon>
        <taxon>Gemmatimonadales</taxon>
        <taxon>Gemmatimonadaceae</taxon>
        <taxon>Gemmatirosa</taxon>
    </lineage>
</organism>
<evidence type="ECO:0000313" key="1">
    <source>
        <dbReference type="EMBL" id="AHG87765.1"/>
    </source>
</evidence>
<dbReference type="STRING" id="861299.J421_0228"/>
<dbReference type="Proteomes" id="UP000019151">
    <property type="component" value="Chromosome"/>
</dbReference>
<keyword evidence="2" id="KW-1185">Reference proteome</keyword>
<accession>W0RBS8</accession>
<reference evidence="1 2" key="1">
    <citation type="journal article" date="2014" name="Genome Announc.">
        <title>Genome Sequence and Methylome of Soil Bacterium Gemmatirosa kalamazoonensis KBS708T, a Member of the Rarely Cultivated Gemmatimonadetes Phylum.</title>
        <authorList>
            <person name="Debruyn J.M."/>
            <person name="Radosevich M."/>
            <person name="Wommack K.E."/>
            <person name="Polson S.W."/>
            <person name="Hauser L.J."/>
            <person name="Fawaz M.N."/>
            <person name="Korlach J."/>
            <person name="Tsai Y.C."/>
        </authorList>
    </citation>
    <scope>NUCLEOTIDE SEQUENCE [LARGE SCALE GENOMIC DNA]</scope>
    <source>
        <strain evidence="1 2">KBS708</strain>
    </source>
</reference>